<dbReference type="RefSeq" id="WP_274456610.1">
    <property type="nucleotide sequence ID" value="NZ_CP067097.1"/>
</dbReference>
<proteinExistence type="predicted"/>
<protein>
    <submittedName>
        <fullName evidence="1">Uncharacterized protein</fullName>
    </submittedName>
</protein>
<dbReference type="Proteomes" id="UP001232973">
    <property type="component" value="Unassembled WGS sequence"/>
</dbReference>
<gene>
    <name evidence="1" type="ORF">J2S03_002509</name>
</gene>
<sequence>MMMWRLVRLGVFLAGAVVIWSHSGAIEDAVISRVDPSYQPGQVQVTMHQAVQGIQEASLVLGGD</sequence>
<evidence type="ECO:0000313" key="1">
    <source>
        <dbReference type="EMBL" id="MDQ0190642.1"/>
    </source>
</evidence>
<comment type="caution">
    <text evidence="1">The sequence shown here is derived from an EMBL/GenBank/DDBJ whole genome shotgun (WGS) entry which is preliminary data.</text>
</comment>
<organism evidence="1 2">
    <name type="scientific">Alicyclobacillus cycloheptanicus</name>
    <dbReference type="NCBI Taxonomy" id="1457"/>
    <lineage>
        <taxon>Bacteria</taxon>
        <taxon>Bacillati</taxon>
        <taxon>Bacillota</taxon>
        <taxon>Bacilli</taxon>
        <taxon>Bacillales</taxon>
        <taxon>Alicyclobacillaceae</taxon>
        <taxon>Alicyclobacillus</taxon>
    </lineage>
</organism>
<name>A0ABT9XK05_9BACL</name>
<accession>A0ABT9XK05</accession>
<dbReference type="EMBL" id="JAUSTP010000021">
    <property type="protein sequence ID" value="MDQ0190642.1"/>
    <property type="molecule type" value="Genomic_DNA"/>
</dbReference>
<keyword evidence="2" id="KW-1185">Reference proteome</keyword>
<reference evidence="1 2" key="1">
    <citation type="submission" date="2023-07" db="EMBL/GenBank/DDBJ databases">
        <title>Genomic Encyclopedia of Type Strains, Phase IV (KMG-IV): sequencing the most valuable type-strain genomes for metagenomic binning, comparative biology and taxonomic classification.</title>
        <authorList>
            <person name="Goeker M."/>
        </authorList>
    </citation>
    <scope>NUCLEOTIDE SEQUENCE [LARGE SCALE GENOMIC DNA]</scope>
    <source>
        <strain evidence="1 2">DSM 4006</strain>
    </source>
</reference>
<evidence type="ECO:0000313" key="2">
    <source>
        <dbReference type="Proteomes" id="UP001232973"/>
    </source>
</evidence>